<name>A0ABT6N4R0_9SPHN</name>
<organism evidence="2 3">
    <name type="scientific">Sphingomonas oryzagri</name>
    <dbReference type="NCBI Taxonomy" id="3042314"/>
    <lineage>
        <taxon>Bacteria</taxon>
        <taxon>Pseudomonadati</taxon>
        <taxon>Pseudomonadota</taxon>
        <taxon>Alphaproteobacteria</taxon>
        <taxon>Sphingomonadales</taxon>
        <taxon>Sphingomonadaceae</taxon>
        <taxon>Sphingomonas</taxon>
    </lineage>
</organism>
<sequence>MTRKFLIATLAAAVATPVAVPAPAMARHYYHGHDGRYHYRCKRSSGTTGLIAGAAGGALIGNALGGGTLGTIAGGVGGGLLGRHLDKKHDAAQNRRNGC</sequence>
<reference evidence="2" key="1">
    <citation type="submission" date="2023-04" db="EMBL/GenBank/DDBJ databases">
        <title>Sphingomonas sp. MAHUQ-71 isolated from rice field.</title>
        <authorList>
            <person name="Huq M.A."/>
        </authorList>
    </citation>
    <scope>NUCLEOTIDE SEQUENCE</scope>
    <source>
        <strain evidence="2">MAHUQ-71</strain>
    </source>
</reference>
<dbReference type="EMBL" id="JARYGZ010000002">
    <property type="protein sequence ID" value="MDH7639994.1"/>
    <property type="molecule type" value="Genomic_DNA"/>
</dbReference>
<evidence type="ECO:0000313" key="3">
    <source>
        <dbReference type="Proteomes" id="UP001160625"/>
    </source>
</evidence>
<gene>
    <name evidence="2" type="ORF">QGN17_14755</name>
</gene>
<evidence type="ECO:0000256" key="1">
    <source>
        <dbReference type="SAM" id="SignalP"/>
    </source>
</evidence>
<feature type="signal peptide" evidence="1">
    <location>
        <begin position="1"/>
        <end position="26"/>
    </location>
</feature>
<evidence type="ECO:0000313" key="2">
    <source>
        <dbReference type="EMBL" id="MDH7639994.1"/>
    </source>
</evidence>
<keyword evidence="3" id="KW-1185">Reference proteome</keyword>
<proteinExistence type="predicted"/>
<accession>A0ABT6N4R0</accession>
<evidence type="ECO:0008006" key="4">
    <source>
        <dbReference type="Google" id="ProtNLM"/>
    </source>
</evidence>
<dbReference type="Proteomes" id="UP001160625">
    <property type="component" value="Unassembled WGS sequence"/>
</dbReference>
<feature type="chain" id="PRO_5046862881" description="17 kDa surface antigen" evidence="1">
    <location>
        <begin position="27"/>
        <end position="99"/>
    </location>
</feature>
<keyword evidence="1" id="KW-0732">Signal</keyword>
<dbReference type="RefSeq" id="WP_281045357.1">
    <property type="nucleotide sequence ID" value="NZ_JARYGZ010000002.1"/>
</dbReference>
<comment type="caution">
    <text evidence="2">The sequence shown here is derived from an EMBL/GenBank/DDBJ whole genome shotgun (WGS) entry which is preliminary data.</text>
</comment>
<protein>
    <recommendedName>
        <fullName evidence="4">17 kDa surface antigen</fullName>
    </recommendedName>
</protein>